<reference evidence="3" key="1">
    <citation type="journal article" date="2013" name="Proc. Natl. Acad. Sci. U.S.A.">
        <title>Genome structure and metabolic features in the red seaweed Chondrus crispus shed light on evolution of the Archaeplastida.</title>
        <authorList>
            <person name="Collen J."/>
            <person name="Porcel B."/>
            <person name="Carre W."/>
            <person name="Ball S.G."/>
            <person name="Chaparro C."/>
            <person name="Tonon T."/>
            <person name="Barbeyron T."/>
            <person name="Michel G."/>
            <person name="Noel B."/>
            <person name="Valentin K."/>
            <person name="Elias M."/>
            <person name="Artiguenave F."/>
            <person name="Arun A."/>
            <person name="Aury J.M."/>
            <person name="Barbosa-Neto J.F."/>
            <person name="Bothwell J.H."/>
            <person name="Bouget F.Y."/>
            <person name="Brillet L."/>
            <person name="Cabello-Hurtado F."/>
            <person name="Capella-Gutierrez S."/>
            <person name="Charrier B."/>
            <person name="Cladiere L."/>
            <person name="Cock J.M."/>
            <person name="Coelho S.M."/>
            <person name="Colleoni C."/>
            <person name="Czjzek M."/>
            <person name="Da Silva C."/>
            <person name="Delage L."/>
            <person name="Denoeud F."/>
            <person name="Deschamps P."/>
            <person name="Dittami S.M."/>
            <person name="Gabaldon T."/>
            <person name="Gachon C.M."/>
            <person name="Groisillier A."/>
            <person name="Herve C."/>
            <person name="Jabbari K."/>
            <person name="Katinka M."/>
            <person name="Kloareg B."/>
            <person name="Kowalczyk N."/>
            <person name="Labadie K."/>
            <person name="Leblanc C."/>
            <person name="Lopez P.J."/>
            <person name="McLachlan D.H."/>
            <person name="Meslet-Cladiere L."/>
            <person name="Moustafa A."/>
            <person name="Nehr Z."/>
            <person name="Nyvall Collen P."/>
            <person name="Panaud O."/>
            <person name="Partensky F."/>
            <person name="Poulain J."/>
            <person name="Rensing S.A."/>
            <person name="Rousvoal S."/>
            <person name="Samson G."/>
            <person name="Symeonidi A."/>
            <person name="Weissenbach J."/>
            <person name="Zambounis A."/>
            <person name="Wincker P."/>
            <person name="Boyen C."/>
        </authorList>
    </citation>
    <scope>NUCLEOTIDE SEQUENCE [LARGE SCALE GENOMIC DNA]</scope>
    <source>
        <strain evidence="3">cv. Stackhouse</strain>
    </source>
</reference>
<feature type="compositionally biased region" description="Basic and acidic residues" evidence="1">
    <location>
        <begin position="61"/>
        <end position="70"/>
    </location>
</feature>
<dbReference type="Gene3D" id="3.40.50.300">
    <property type="entry name" value="P-loop containing nucleotide triphosphate hydrolases"/>
    <property type="match status" value="1"/>
</dbReference>
<evidence type="ECO:0000256" key="1">
    <source>
        <dbReference type="SAM" id="MobiDB-lite"/>
    </source>
</evidence>
<dbReference type="Gramene" id="CDF33015">
    <property type="protein sequence ID" value="CDF33015"/>
    <property type="gene ID" value="CHC_T00001845001"/>
</dbReference>
<dbReference type="Proteomes" id="UP000012073">
    <property type="component" value="Unassembled WGS sequence"/>
</dbReference>
<dbReference type="InterPro" id="IPR027417">
    <property type="entry name" value="P-loop_NTPase"/>
</dbReference>
<dbReference type="KEGG" id="ccp:CHC_T00001845001"/>
<name>R7Q6E3_CHOCR</name>
<dbReference type="AlphaFoldDB" id="R7Q6E3"/>
<sequence length="481" mass="54672">MQEVRAFSKTVVDKEPRDEAPPQQVERPVAAPVAAPVMAPEAETAQRRVTLQMITEEAEREARRLMREEEGGQEGGDVTNVTGEASMGDVEGVVKEEVKEEPKEEVREEIREDVTVNEEVINEVKEEVKNEVKDEVKEEFRTEVRAEVQEEVQEEVKAEINEEIKEEVNTEVEEVTTQGSADVSAEVRESDHTRNETSEVEGESAKPVEVNPESDAVLEERKEEGMQAEKPVEAVERKSADASTGAGVEPVDGSSAACLRHIVYDKPVKTGSTAVTKALKKYLNVRGAQYLKCTFQNCTEAAREVCAGEREKVNFVEHLTGDADTMGCLGRSGYYRVTSIREPLERWESAFLYNRGKKATHYGIHYEASYEEFMSKYPACSLFDYYDGLGKRCEVSTLPLEERIARIVERYDEVMDLYQDEVLGQLHRRLEDDLREENKSSRPPHDFRVPIDLGRLQNETRLYEALRQRQKELVGKERRLC</sequence>
<feature type="compositionally biased region" description="Basic and acidic residues" evidence="1">
    <location>
        <begin position="218"/>
        <end position="240"/>
    </location>
</feature>
<evidence type="ECO:0008006" key="4">
    <source>
        <dbReference type="Google" id="ProtNLM"/>
    </source>
</evidence>
<protein>
    <recommendedName>
        <fullName evidence="4">Sulfotransferase domain-containing protein</fullName>
    </recommendedName>
</protein>
<dbReference type="RefSeq" id="XP_005712818.1">
    <property type="nucleotide sequence ID" value="XM_005712761.1"/>
</dbReference>
<feature type="compositionally biased region" description="Basic and acidic residues" evidence="1">
    <location>
        <begin position="11"/>
        <end position="20"/>
    </location>
</feature>
<feature type="region of interest" description="Disordered" evidence="1">
    <location>
        <begin position="61"/>
        <end position="111"/>
    </location>
</feature>
<keyword evidence="3" id="KW-1185">Reference proteome</keyword>
<evidence type="ECO:0000313" key="3">
    <source>
        <dbReference type="Proteomes" id="UP000012073"/>
    </source>
</evidence>
<organism evidence="2 3">
    <name type="scientific">Chondrus crispus</name>
    <name type="common">Carrageen Irish moss</name>
    <name type="synonym">Polymorpha crispa</name>
    <dbReference type="NCBI Taxonomy" id="2769"/>
    <lineage>
        <taxon>Eukaryota</taxon>
        <taxon>Rhodophyta</taxon>
        <taxon>Florideophyceae</taxon>
        <taxon>Rhodymeniophycidae</taxon>
        <taxon>Gigartinales</taxon>
        <taxon>Gigartinaceae</taxon>
        <taxon>Chondrus</taxon>
    </lineage>
</organism>
<feature type="region of interest" description="Disordered" evidence="1">
    <location>
        <begin position="167"/>
        <end position="250"/>
    </location>
</feature>
<accession>R7Q6E3</accession>
<evidence type="ECO:0000313" key="2">
    <source>
        <dbReference type="EMBL" id="CDF33015.1"/>
    </source>
</evidence>
<gene>
    <name evidence="2" type="ORF">CHC_T00001845001</name>
</gene>
<dbReference type="EMBL" id="HG001630">
    <property type="protein sequence ID" value="CDF33015.1"/>
    <property type="molecule type" value="Genomic_DNA"/>
</dbReference>
<feature type="compositionally biased region" description="Basic and acidic residues" evidence="1">
    <location>
        <begin position="92"/>
        <end position="111"/>
    </location>
</feature>
<feature type="region of interest" description="Disordered" evidence="1">
    <location>
        <begin position="1"/>
        <end position="47"/>
    </location>
</feature>
<proteinExistence type="predicted"/>
<feature type="compositionally biased region" description="Low complexity" evidence="1">
    <location>
        <begin position="21"/>
        <end position="43"/>
    </location>
</feature>
<dbReference type="GeneID" id="17320535"/>
<feature type="compositionally biased region" description="Basic and acidic residues" evidence="1">
    <location>
        <begin position="185"/>
        <end position="197"/>
    </location>
</feature>